<dbReference type="Pfam" id="PF00106">
    <property type="entry name" value="adh_short"/>
    <property type="match status" value="1"/>
</dbReference>
<dbReference type="PRINTS" id="PR00081">
    <property type="entry name" value="GDHRDH"/>
</dbReference>
<evidence type="ECO:0000256" key="1">
    <source>
        <dbReference type="ARBA" id="ARBA00023002"/>
    </source>
</evidence>
<dbReference type="OMA" id="HFAKMNP"/>
<evidence type="ECO:0000313" key="2">
    <source>
        <dbReference type="EMBL" id="KJA27937.1"/>
    </source>
</evidence>
<dbReference type="OrthoDB" id="542013at2759"/>
<dbReference type="PANTHER" id="PTHR43157">
    <property type="entry name" value="PHOSPHATIDYLINOSITOL-GLYCAN BIOSYNTHESIS CLASS F PROTEIN-RELATED"/>
    <property type="match status" value="1"/>
</dbReference>
<dbReference type="InterPro" id="IPR002347">
    <property type="entry name" value="SDR_fam"/>
</dbReference>
<evidence type="ECO:0000313" key="3">
    <source>
        <dbReference type="Proteomes" id="UP000054270"/>
    </source>
</evidence>
<keyword evidence="1" id="KW-0560">Oxidoreductase</keyword>
<reference evidence="3" key="1">
    <citation type="submission" date="2014-04" db="EMBL/GenBank/DDBJ databases">
        <title>Evolutionary Origins and Diversification of the Mycorrhizal Mutualists.</title>
        <authorList>
            <consortium name="DOE Joint Genome Institute"/>
            <consortium name="Mycorrhizal Genomics Consortium"/>
            <person name="Kohler A."/>
            <person name="Kuo A."/>
            <person name="Nagy L.G."/>
            <person name="Floudas D."/>
            <person name="Copeland A."/>
            <person name="Barry K.W."/>
            <person name="Cichocki N."/>
            <person name="Veneault-Fourrey C."/>
            <person name="LaButti K."/>
            <person name="Lindquist E.A."/>
            <person name="Lipzen A."/>
            <person name="Lundell T."/>
            <person name="Morin E."/>
            <person name="Murat C."/>
            <person name="Riley R."/>
            <person name="Ohm R."/>
            <person name="Sun H."/>
            <person name="Tunlid A."/>
            <person name="Henrissat B."/>
            <person name="Grigoriev I.V."/>
            <person name="Hibbett D.S."/>
            <person name="Martin F."/>
        </authorList>
    </citation>
    <scope>NUCLEOTIDE SEQUENCE [LARGE SCALE GENOMIC DNA]</scope>
    <source>
        <strain evidence="3">FD-334 SS-4</strain>
    </source>
</reference>
<sequence length="344" mass="38195">MRVSIPQFMWEQLTVSVPPVIEKDLAGQTVLVTGANIGIGFETAKHFARMNAEKVIIACRDQQRGYAALQKLKKETGNENIELWILDLANFASVTAFADRFDKEGGRLDILVENAAVIPNLEGKFEPTVDGWEPALQVNNLSTSLLALRLLPRMLETAEKYNTTPRMVIVSSEVHYWTTLDSALVTSGSFFETFGKSPAFVPGALNARYGDTKLLNILFARALSDRLSGKPLIVNAVNPGYCYSGLRRNFRGLRAWIDWLMEKALARTAEQGSRQLVWAALAEADKYSNLRGAYVSLASVQEPSDYVISEEGKKAQNILWDDLVEELIKVDSKVESAAKAYLTQ</sequence>
<dbReference type="GO" id="GO:0016491">
    <property type="term" value="F:oxidoreductase activity"/>
    <property type="evidence" value="ECO:0007669"/>
    <property type="project" value="UniProtKB-KW"/>
</dbReference>
<keyword evidence="3" id="KW-1185">Reference proteome</keyword>
<dbReference type="SUPFAM" id="SSF51735">
    <property type="entry name" value="NAD(P)-binding Rossmann-fold domains"/>
    <property type="match status" value="1"/>
</dbReference>
<dbReference type="PANTHER" id="PTHR43157:SF31">
    <property type="entry name" value="PHOSPHATIDYLINOSITOL-GLYCAN BIOSYNTHESIS CLASS F PROTEIN"/>
    <property type="match status" value="1"/>
</dbReference>
<organism evidence="2 3">
    <name type="scientific">Hypholoma sublateritium (strain FD-334 SS-4)</name>
    <dbReference type="NCBI Taxonomy" id="945553"/>
    <lineage>
        <taxon>Eukaryota</taxon>
        <taxon>Fungi</taxon>
        <taxon>Dikarya</taxon>
        <taxon>Basidiomycota</taxon>
        <taxon>Agaricomycotina</taxon>
        <taxon>Agaricomycetes</taxon>
        <taxon>Agaricomycetidae</taxon>
        <taxon>Agaricales</taxon>
        <taxon>Agaricineae</taxon>
        <taxon>Strophariaceae</taxon>
        <taxon>Hypholoma</taxon>
    </lineage>
</organism>
<dbReference type="EMBL" id="KN817522">
    <property type="protein sequence ID" value="KJA27937.1"/>
    <property type="molecule type" value="Genomic_DNA"/>
</dbReference>
<dbReference type="Gene3D" id="3.40.50.720">
    <property type="entry name" value="NAD(P)-binding Rossmann-like Domain"/>
    <property type="match status" value="1"/>
</dbReference>
<dbReference type="AlphaFoldDB" id="A0A0D2LJQ3"/>
<accession>A0A0D2LJQ3</accession>
<name>A0A0D2LJQ3_HYPSF</name>
<evidence type="ECO:0008006" key="4">
    <source>
        <dbReference type="Google" id="ProtNLM"/>
    </source>
</evidence>
<dbReference type="InterPro" id="IPR036291">
    <property type="entry name" value="NAD(P)-bd_dom_sf"/>
</dbReference>
<proteinExistence type="predicted"/>
<protein>
    <recommendedName>
        <fullName evidence="4">NAD(P)-binding protein</fullName>
    </recommendedName>
</protein>
<gene>
    <name evidence="2" type="ORF">HYPSUDRAFT_178003</name>
</gene>
<dbReference type="STRING" id="945553.A0A0D2LJQ3"/>
<dbReference type="Proteomes" id="UP000054270">
    <property type="component" value="Unassembled WGS sequence"/>
</dbReference>